<evidence type="ECO:0000313" key="2">
    <source>
        <dbReference type="Proteomes" id="UP000784294"/>
    </source>
</evidence>
<accession>A0A3S4ZVN8</accession>
<dbReference type="EMBL" id="CAAALY010049276">
    <property type="protein sequence ID" value="VEL21042.1"/>
    <property type="molecule type" value="Genomic_DNA"/>
</dbReference>
<organism evidence="1 2">
    <name type="scientific">Protopolystoma xenopodis</name>
    <dbReference type="NCBI Taxonomy" id="117903"/>
    <lineage>
        <taxon>Eukaryota</taxon>
        <taxon>Metazoa</taxon>
        <taxon>Spiralia</taxon>
        <taxon>Lophotrochozoa</taxon>
        <taxon>Platyhelminthes</taxon>
        <taxon>Monogenea</taxon>
        <taxon>Polyopisthocotylea</taxon>
        <taxon>Polystomatidea</taxon>
        <taxon>Polystomatidae</taxon>
        <taxon>Protopolystoma</taxon>
    </lineage>
</organism>
<name>A0A3S4ZVN8_9PLAT</name>
<gene>
    <name evidence="1" type="ORF">PXEA_LOCUS14482</name>
</gene>
<comment type="caution">
    <text evidence="1">The sequence shown here is derived from an EMBL/GenBank/DDBJ whole genome shotgun (WGS) entry which is preliminary data.</text>
</comment>
<keyword evidence="2" id="KW-1185">Reference proteome</keyword>
<sequence>MYKLNGLYDSTFTHLNGPSIKVTIVANLNLDRVVPPPNPQSQGSSPAEEARSVGAFGTRIALFDALSCVQLIARASLLFTASFVDLWSAQ</sequence>
<protein>
    <submittedName>
        <fullName evidence="1">Uncharacterized protein</fullName>
    </submittedName>
</protein>
<reference evidence="1" key="1">
    <citation type="submission" date="2018-11" db="EMBL/GenBank/DDBJ databases">
        <authorList>
            <consortium name="Pathogen Informatics"/>
        </authorList>
    </citation>
    <scope>NUCLEOTIDE SEQUENCE</scope>
</reference>
<dbReference type="Proteomes" id="UP000784294">
    <property type="component" value="Unassembled WGS sequence"/>
</dbReference>
<dbReference type="AlphaFoldDB" id="A0A3S4ZVN8"/>
<evidence type="ECO:0000313" key="1">
    <source>
        <dbReference type="EMBL" id="VEL21042.1"/>
    </source>
</evidence>
<proteinExistence type="predicted"/>